<dbReference type="EMBL" id="CP008947">
    <property type="protein sequence ID" value="AII07878.1"/>
    <property type="molecule type" value="Genomic_DNA"/>
</dbReference>
<evidence type="ECO:0000259" key="1">
    <source>
        <dbReference type="Pfam" id="PF01266"/>
    </source>
</evidence>
<dbReference type="Gene3D" id="3.30.9.10">
    <property type="entry name" value="D-Amino Acid Oxidase, subunit A, domain 2"/>
    <property type="match status" value="1"/>
</dbReference>
<protein>
    <submittedName>
        <fullName evidence="2">Oxidoreductase</fullName>
    </submittedName>
</protein>
<dbReference type="eggNOG" id="COG0665">
    <property type="taxonomic scope" value="Bacteria"/>
</dbReference>
<dbReference type="Gene3D" id="3.50.50.60">
    <property type="entry name" value="FAD/NAD(P)-binding domain"/>
    <property type="match status" value="1"/>
</dbReference>
<evidence type="ECO:0000313" key="2">
    <source>
        <dbReference type="EMBL" id="AII07878.1"/>
    </source>
</evidence>
<feature type="domain" description="FAD dependent oxidoreductase" evidence="1">
    <location>
        <begin position="38"/>
        <end position="381"/>
    </location>
</feature>
<dbReference type="InterPro" id="IPR006076">
    <property type="entry name" value="FAD-dep_OxRdtase"/>
</dbReference>
<dbReference type="GO" id="GO:0005737">
    <property type="term" value="C:cytoplasm"/>
    <property type="evidence" value="ECO:0007669"/>
    <property type="project" value="TreeGrafter"/>
</dbReference>
<sequence length="395" mass="41393">MTNLRSDTQWDSVSAWDDDPVVASWNGLPVLEQNVTADVCVVGLGGSGLAAIGALVERGLQVVGVDAGRVAAGAAGRNGGFLLGGPATFLHSSLSTWGTSSVDLYRATLLELDRLAEMLGPEVIARTGSIRLAGLPGEPADDAEAADRVAELADCAALAKVLRDNDIAVEEYDGELGRGLFLPDDAAMNPSRRALGLASLLRGRAGLYEYSAVTSVKSGRVTTEHGSVSAPVVIVAVDGKLEQVLPDLQGRVRTARLQMLGTAPGLPERLPCPVYGRWGYDYAQQAKDGRLFVGGGRDRFVDTEWTFDTSPTPDVQGYIERVAERMAGKPVDVVRRWGASVSYTTDGRPLCSEVLPGVIAIGAYNGTGNLVGPVAARAAVALALDSTAPPEYFSA</sequence>
<dbReference type="SUPFAM" id="SSF51905">
    <property type="entry name" value="FAD/NAD(P)-binding domain"/>
    <property type="match status" value="1"/>
</dbReference>
<gene>
    <name evidence="2" type="ORF">EP51_25860</name>
</gene>
<accession>A0A076ERV3</accession>
<dbReference type="Proteomes" id="UP000028488">
    <property type="component" value="Chromosome"/>
</dbReference>
<dbReference type="Pfam" id="PF01266">
    <property type="entry name" value="DAO"/>
    <property type="match status" value="1"/>
</dbReference>
<dbReference type="PANTHER" id="PTHR13847">
    <property type="entry name" value="SARCOSINE DEHYDROGENASE-RELATED"/>
    <property type="match status" value="1"/>
</dbReference>
<evidence type="ECO:0000313" key="3">
    <source>
        <dbReference type="Proteomes" id="UP000028488"/>
    </source>
</evidence>
<reference evidence="2 3" key="1">
    <citation type="submission" date="2014-07" db="EMBL/GenBank/DDBJ databases">
        <title>Genome Sequence of Rhodococcus opacus Strain R7, a Biodegrader of Mono- and Polycyclic Aromatic Hydrocarbons.</title>
        <authorList>
            <person name="Di Gennaro P."/>
            <person name="Zampolli J."/>
            <person name="Presti I."/>
            <person name="Cappelletti M."/>
            <person name="D'Ursi P."/>
            <person name="Orro A."/>
            <person name="Mezzelani A."/>
            <person name="Milanesi L."/>
        </authorList>
    </citation>
    <scope>NUCLEOTIDE SEQUENCE [LARGE SCALE GENOMIC DNA]</scope>
    <source>
        <strain evidence="2 3">R7</strain>
    </source>
</reference>
<organism evidence="2 3">
    <name type="scientific">Rhodococcus opacus</name>
    <name type="common">Nocardia opaca</name>
    <dbReference type="NCBI Taxonomy" id="37919"/>
    <lineage>
        <taxon>Bacteria</taxon>
        <taxon>Bacillati</taxon>
        <taxon>Actinomycetota</taxon>
        <taxon>Actinomycetes</taxon>
        <taxon>Mycobacteriales</taxon>
        <taxon>Nocardiaceae</taxon>
        <taxon>Rhodococcus</taxon>
    </lineage>
</organism>
<name>A0A076ERV3_RHOOP</name>
<dbReference type="RefSeq" id="WP_128640764.1">
    <property type="nucleotide sequence ID" value="NZ_CP008947.1"/>
</dbReference>
<proteinExistence type="predicted"/>
<dbReference type="AlphaFoldDB" id="A0A076ERV3"/>
<dbReference type="InterPro" id="IPR036188">
    <property type="entry name" value="FAD/NAD-bd_sf"/>
</dbReference>